<keyword evidence="2 9" id="KW-0963">Cytoplasm</keyword>
<dbReference type="PROSITE" id="PS01046">
    <property type="entry name" value="LON_SER"/>
    <property type="match status" value="1"/>
</dbReference>
<dbReference type="InterPro" id="IPR027543">
    <property type="entry name" value="Lon_bac"/>
</dbReference>
<keyword evidence="6 9" id="KW-0720">Serine protease</keyword>
<dbReference type="GO" id="GO:0004252">
    <property type="term" value="F:serine-type endopeptidase activity"/>
    <property type="evidence" value="ECO:0007669"/>
    <property type="project" value="UniProtKB-EC"/>
</dbReference>
<comment type="similarity">
    <text evidence="9 10 11 12">Belongs to the peptidase S16 family.</text>
</comment>
<keyword evidence="8 9" id="KW-0346">Stress response</keyword>
<evidence type="ECO:0000259" key="15">
    <source>
        <dbReference type="PROSITE" id="PS51787"/>
    </source>
</evidence>
<feature type="region of interest" description="Disordered" evidence="13">
    <location>
        <begin position="1"/>
        <end position="148"/>
    </location>
</feature>
<evidence type="ECO:0000256" key="2">
    <source>
        <dbReference type="ARBA" id="ARBA00022490"/>
    </source>
</evidence>
<evidence type="ECO:0000313" key="17">
    <source>
        <dbReference type="Proteomes" id="UP001180616"/>
    </source>
</evidence>
<evidence type="ECO:0000256" key="9">
    <source>
        <dbReference type="HAMAP-Rule" id="MF_01973"/>
    </source>
</evidence>
<dbReference type="Proteomes" id="UP001180616">
    <property type="component" value="Chromosome"/>
</dbReference>
<dbReference type="RefSeq" id="WP_309541419.1">
    <property type="nucleotide sequence ID" value="NZ_CP133659.1"/>
</dbReference>
<dbReference type="Gene3D" id="2.30.130.40">
    <property type="entry name" value="LON domain-like"/>
    <property type="match status" value="1"/>
</dbReference>
<evidence type="ECO:0000256" key="13">
    <source>
        <dbReference type="SAM" id="MobiDB-lite"/>
    </source>
</evidence>
<evidence type="ECO:0000256" key="12">
    <source>
        <dbReference type="RuleBase" id="RU000591"/>
    </source>
</evidence>
<dbReference type="Pfam" id="PF22667">
    <property type="entry name" value="Lon_lid"/>
    <property type="match status" value="1"/>
</dbReference>
<evidence type="ECO:0000256" key="8">
    <source>
        <dbReference type="ARBA" id="ARBA00023016"/>
    </source>
</evidence>
<evidence type="ECO:0000256" key="10">
    <source>
        <dbReference type="PIRNR" id="PIRNR001174"/>
    </source>
</evidence>
<dbReference type="PROSITE" id="PS51787">
    <property type="entry name" value="LON_N"/>
    <property type="match status" value="1"/>
</dbReference>
<keyword evidence="7 9" id="KW-0067">ATP-binding</keyword>
<dbReference type="InterPro" id="IPR020568">
    <property type="entry name" value="Ribosomal_Su5_D2-typ_SF"/>
</dbReference>
<dbReference type="SUPFAM" id="SSF52540">
    <property type="entry name" value="P-loop containing nucleoside triphosphate hydrolases"/>
    <property type="match status" value="1"/>
</dbReference>
<feature type="domain" description="Lon proteolytic" evidence="14">
    <location>
        <begin position="736"/>
        <end position="917"/>
    </location>
</feature>
<evidence type="ECO:0000313" key="16">
    <source>
        <dbReference type="EMBL" id="WMW65413.1"/>
    </source>
</evidence>
<evidence type="ECO:0000259" key="14">
    <source>
        <dbReference type="PROSITE" id="PS51786"/>
    </source>
</evidence>
<dbReference type="InterPro" id="IPR027417">
    <property type="entry name" value="P-loop_NTPase"/>
</dbReference>
<dbReference type="Gene3D" id="1.10.8.60">
    <property type="match status" value="1"/>
</dbReference>
<reference evidence="16" key="1">
    <citation type="submission" date="2023-09" db="EMBL/GenBank/DDBJ databases">
        <authorList>
            <consortium name="CW5 consortium"/>
            <person name="Lu C.-W."/>
        </authorList>
    </citation>
    <scope>NUCLEOTIDE SEQUENCE</scope>
    <source>
        <strain evidence="16">KPS</strain>
    </source>
</reference>
<comment type="function">
    <text evidence="9">ATP-dependent serine protease that mediates the selective degradation of mutant and abnormal proteins as well as certain short-lived regulatory proteins. Required for cellular homeostasis and for survival from DNA damage and developmental changes induced by stress. Degrades polypeptides processively to yield small peptide fragments that are 5 to 10 amino acids long. Binds to DNA in a double-stranded, site-specific manner.</text>
</comment>
<dbReference type="InterPro" id="IPR003959">
    <property type="entry name" value="ATPase_AAA_core"/>
</dbReference>
<dbReference type="SMART" id="SM00382">
    <property type="entry name" value="AAA"/>
    <property type="match status" value="1"/>
</dbReference>
<dbReference type="Gene3D" id="1.20.58.1480">
    <property type="match status" value="1"/>
</dbReference>
<protein>
    <recommendedName>
        <fullName evidence="9 10">Lon protease</fullName>
        <ecNumber evidence="9 10">3.4.21.53</ecNumber>
    </recommendedName>
    <alternativeName>
        <fullName evidence="9">ATP-dependent protease La</fullName>
    </alternativeName>
</protein>
<keyword evidence="4 9" id="KW-0547">Nucleotide-binding</keyword>
<dbReference type="NCBIfam" id="TIGR00763">
    <property type="entry name" value="lon"/>
    <property type="match status" value="1"/>
</dbReference>
<feature type="active site" evidence="9 11">
    <location>
        <position position="823"/>
    </location>
</feature>
<dbReference type="Gene3D" id="1.20.5.5270">
    <property type="match status" value="1"/>
</dbReference>
<dbReference type="InterPro" id="IPR027065">
    <property type="entry name" value="Lon_Prtase"/>
</dbReference>
<evidence type="ECO:0000256" key="11">
    <source>
        <dbReference type="PROSITE-ProRule" id="PRU01122"/>
    </source>
</evidence>
<dbReference type="Gene3D" id="3.40.50.300">
    <property type="entry name" value="P-loop containing nucleotide triphosphate hydrolases"/>
    <property type="match status" value="1"/>
</dbReference>
<dbReference type="InterPro" id="IPR003111">
    <property type="entry name" value="Lon_prtase_N"/>
</dbReference>
<comment type="subcellular location">
    <subcellularLocation>
        <location evidence="1 9 10">Cytoplasm</location>
    </subcellularLocation>
</comment>
<dbReference type="SUPFAM" id="SSF88697">
    <property type="entry name" value="PUA domain-like"/>
    <property type="match status" value="1"/>
</dbReference>
<dbReference type="EC" id="3.4.21.53" evidence="9 10"/>
<dbReference type="Gene3D" id="3.30.230.10">
    <property type="match status" value="1"/>
</dbReference>
<dbReference type="InterPro" id="IPR008269">
    <property type="entry name" value="Lon_proteolytic"/>
</dbReference>
<evidence type="ECO:0000256" key="1">
    <source>
        <dbReference type="ARBA" id="ARBA00004496"/>
    </source>
</evidence>
<comment type="catalytic activity">
    <reaction evidence="9 10 11">
        <text>Hydrolysis of proteins in presence of ATP.</text>
        <dbReference type="EC" id="3.4.21.53"/>
    </reaction>
</comment>
<accession>A0ABY9R3N4</accession>
<dbReference type="SMART" id="SM00464">
    <property type="entry name" value="LON"/>
    <property type="match status" value="1"/>
</dbReference>
<dbReference type="EMBL" id="CP133659">
    <property type="protein sequence ID" value="WMW65413.1"/>
    <property type="molecule type" value="Genomic_DNA"/>
</dbReference>
<feature type="domain" description="Lon N-terminal" evidence="15">
    <location>
        <begin position="153"/>
        <end position="348"/>
    </location>
</feature>
<dbReference type="InterPro" id="IPR004815">
    <property type="entry name" value="Lon_bac/euk-typ"/>
</dbReference>
<dbReference type="PIRSF" id="PIRSF001174">
    <property type="entry name" value="Lon_proteas"/>
    <property type="match status" value="1"/>
</dbReference>
<gene>
    <name evidence="9 16" type="primary">lon</name>
    <name evidence="16" type="ORF">KPS_003539</name>
</gene>
<comment type="induction">
    <text evidence="9">By heat shock.</text>
</comment>
<proteinExistence type="evidence at transcript level"/>
<keyword evidence="3 9" id="KW-0645">Protease</keyword>
<keyword evidence="17" id="KW-1185">Reference proteome</keyword>
<dbReference type="InterPro" id="IPR046336">
    <property type="entry name" value="Lon_prtase_N_sf"/>
</dbReference>
<feature type="compositionally biased region" description="Low complexity" evidence="13">
    <location>
        <begin position="34"/>
        <end position="71"/>
    </location>
</feature>
<organism evidence="16 17">
    <name type="scientific">Nitratidesulfovibrio liaohensis</name>
    <dbReference type="NCBI Taxonomy" id="2604158"/>
    <lineage>
        <taxon>Bacteria</taxon>
        <taxon>Pseudomonadati</taxon>
        <taxon>Thermodesulfobacteriota</taxon>
        <taxon>Desulfovibrionia</taxon>
        <taxon>Desulfovibrionales</taxon>
        <taxon>Desulfovibrionaceae</taxon>
        <taxon>Nitratidesulfovibrio</taxon>
    </lineage>
</organism>
<dbReference type="InterPro" id="IPR054594">
    <property type="entry name" value="Lon_lid"/>
</dbReference>
<evidence type="ECO:0000256" key="7">
    <source>
        <dbReference type="ARBA" id="ARBA00022840"/>
    </source>
</evidence>
<feature type="binding site" evidence="9">
    <location>
        <begin position="500"/>
        <end position="507"/>
    </location>
    <ligand>
        <name>ATP</name>
        <dbReference type="ChEBI" id="CHEBI:30616"/>
    </ligand>
</feature>
<dbReference type="PANTHER" id="PTHR10046">
    <property type="entry name" value="ATP DEPENDENT LON PROTEASE FAMILY MEMBER"/>
    <property type="match status" value="1"/>
</dbReference>
<dbReference type="InterPro" id="IPR008268">
    <property type="entry name" value="Peptidase_S16_AS"/>
</dbReference>
<dbReference type="InterPro" id="IPR015947">
    <property type="entry name" value="PUA-like_sf"/>
</dbReference>
<sequence>MTDDIYDDGTPDESGPTSGKKQVKATGKPQKQQDAASATPAADAASGPTTDAAPDAASDTPPDAATNAATDVTIIDVHTADQDEQDQVARGKAASIEVAVSTPPRAGDDARALDFEGLSDIDAEHPGGSESSETPDATDATDGPELPVLPDELPVLPVRDVVVFNYMILPLFVGREKSVQAVDAALNGSRYLMICTQRDESVDDPAPEDLHPTGTVVMIMRMLKMPDNRLKVLVQGISRARVESFGVGDGYLTARVETLPEPELGPPTVEQEAMMRAAREQSEKILSLRGIATSDIMAVLNSVDDPGRLADLIAANLRMKVSDAQAILECTDPDARLRLVNEQLVKEVEVASMQAKIQSMAREGMDKAQKDYFLREQMKAIRRELGESGNEDEELEDLTRALERAGLPREVRKEADKQLRRLASMHPDSSEATVVRTYPEWLAELPWAKLSRDRLDINKAKVILDEDHLGLAKVKDRILEYLSVRKLNPKSKGPILCFAGPPGVGKTSLGRSIARAMGRKFQRISLGGMRDEAEIRGHRRTYIGAMPGRIVQSLKQLGTRNPVLMLDEIDKIGSDFRGDPSSALLEVLDPEQNFSFSDHYLNVPFDLSKVMFICTANQLDTIPAPLRDRMEVISIPGYTMQEKLAIARRYLLPRQAKENGLSPREVTVPDALIERIITGYTREAGLRNLEREIGSLCRKVARRKAEGEKGPFRVTPRMLEKLLGAPRFIDEEKEAELLPGVALGPAWTPYGGEVLHVEVTPMKGKGSVTMTGQLGDVMKESAQAAISYARSRAERLGIEPDFSEKLDLHIHVPAGATPKDGPSAGVTMVTALLSAITGKPVRSDLCMTGEITLRGRVLPVGGIKEKILAGVARGMQHVIIPRQNIKDLEDIPADLLRRIQVHPVAHIDDLLPLAFPKSE</sequence>
<dbReference type="Pfam" id="PF05362">
    <property type="entry name" value="Lon_C"/>
    <property type="match status" value="1"/>
</dbReference>
<evidence type="ECO:0000256" key="4">
    <source>
        <dbReference type="ARBA" id="ARBA00022741"/>
    </source>
</evidence>
<dbReference type="SUPFAM" id="SSF54211">
    <property type="entry name" value="Ribosomal protein S5 domain 2-like"/>
    <property type="match status" value="1"/>
</dbReference>
<evidence type="ECO:0000256" key="3">
    <source>
        <dbReference type="ARBA" id="ARBA00022670"/>
    </source>
</evidence>
<dbReference type="PRINTS" id="PR00830">
    <property type="entry name" value="ENDOLAPTASE"/>
</dbReference>
<dbReference type="Pfam" id="PF02190">
    <property type="entry name" value="LON_substr_bdg"/>
    <property type="match status" value="1"/>
</dbReference>
<dbReference type="InterPro" id="IPR014721">
    <property type="entry name" value="Ribsml_uS5_D2-typ_fold_subgr"/>
</dbReference>
<evidence type="ECO:0000256" key="5">
    <source>
        <dbReference type="ARBA" id="ARBA00022801"/>
    </source>
</evidence>
<name>A0ABY9R3N4_9BACT</name>
<dbReference type="CDD" id="cd19500">
    <property type="entry name" value="RecA-like_Lon"/>
    <property type="match status" value="1"/>
</dbReference>
<dbReference type="Pfam" id="PF00004">
    <property type="entry name" value="AAA"/>
    <property type="match status" value="1"/>
</dbReference>
<dbReference type="HAMAP" id="MF_01973">
    <property type="entry name" value="lon_bact"/>
    <property type="match status" value="1"/>
</dbReference>
<comment type="subunit">
    <text evidence="9 10">Homohexamer. Organized in a ring with a central cavity.</text>
</comment>
<evidence type="ECO:0000256" key="6">
    <source>
        <dbReference type="ARBA" id="ARBA00022825"/>
    </source>
</evidence>
<dbReference type="PROSITE" id="PS51786">
    <property type="entry name" value="LON_PROTEOLYTIC"/>
    <property type="match status" value="1"/>
</dbReference>
<feature type="compositionally biased region" description="Acidic residues" evidence="13">
    <location>
        <begin position="1"/>
        <end position="11"/>
    </location>
</feature>
<dbReference type="InterPro" id="IPR003593">
    <property type="entry name" value="AAA+_ATPase"/>
</dbReference>
<keyword evidence="5 9" id="KW-0378">Hydrolase</keyword>
<feature type="active site" evidence="9 11">
    <location>
        <position position="866"/>
    </location>
</feature>